<evidence type="ECO:0000313" key="4">
    <source>
        <dbReference type="Proteomes" id="UP000602510"/>
    </source>
</evidence>
<feature type="compositionally biased region" description="Basic and acidic residues" evidence="1">
    <location>
        <begin position="1"/>
        <end position="10"/>
    </location>
</feature>
<reference evidence="2" key="1">
    <citation type="submission" date="2020-04" db="EMBL/GenBank/DDBJ databases">
        <title>Hybrid Assembly of Korean Phytophthora infestans isolates.</title>
        <authorList>
            <person name="Prokchorchik M."/>
            <person name="Lee Y."/>
            <person name="Seo J."/>
            <person name="Cho J.-H."/>
            <person name="Park Y.-E."/>
            <person name="Jang D.-C."/>
            <person name="Im J.-S."/>
            <person name="Choi J.-G."/>
            <person name="Park H.-J."/>
            <person name="Lee G.-B."/>
            <person name="Lee Y.-G."/>
            <person name="Hong S.-Y."/>
            <person name="Cho K."/>
            <person name="Sohn K.H."/>
        </authorList>
    </citation>
    <scope>NUCLEOTIDE SEQUENCE</scope>
    <source>
        <strain evidence="2">KR_1_A1</strain>
        <strain evidence="3">KR_2_A2</strain>
    </source>
</reference>
<evidence type="ECO:0000313" key="3">
    <source>
        <dbReference type="EMBL" id="KAF4136571.1"/>
    </source>
</evidence>
<comment type="caution">
    <text evidence="2">The sequence shown here is derived from an EMBL/GenBank/DDBJ whole genome shotgun (WGS) entry which is preliminary data.</text>
</comment>
<feature type="compositionally biased region" description="Basic and acidic residues" evidence="1">
    <location>
        <begin position="161"/>
        <end position="171"/>
    </location>
</feature>
<organism evidence="2 4">
    <name type="scientific">Phytophthora infestans</name>
    <name type="common">Potato late blight agent</name>
    <name type="synonym">Botrytis infestans</name>
    <dbReference type="NCBI Taxonomy" id="4787"/>
    <lineage>
        <taxon>Eukaryota</taxon>
        <taxon>Sar</taxon>
        <taxon>Stramenopiles</taxon>
        <taxon>Oomycota</taxon>
        <taxon>Peronosporomycetes</taxon>
        <taxon>Peronosporales</taxon>
        <taxon>Peronosporaceae</taxon>
        <taxon>Phytophthora</taxon>
    </lineage>
</organism>
<dbReference type="EMBL" id="WSZM01000039">
    <property type="protein sequence ID" value="KAF4045797.1"/>
    <property type="molecule type" value="Genomic_DNA"/>
</dbReference>
<name>A0A833T1M0_PHYIN</name>
<dbReference type="EMBL" id="JAACNO010001931">
    <property type="protein sequence ID" value="KAF4136571.1"/>
    <property type="molecule type" value="Genomic_DNA"/>
</dbReference>
<dbReference type="Proteomes" id="UP000602510">
    <property type="component" value="Unassembled WGS sequence"/>
</dbReference>
<feature type="region of interest" description="Disordered" evidence="1">
    <location>
        <begin position="1"/>
        <end position="171"/>
    </location>
</feature>
<keyword evidence="4" id="KW-1185">Reference proteome</keyword>
<dbReference type="AlphaFoldDB" id="A0A833T1M0"/>
<protein>
    <submittedName>
        <fullName evidence="2">Uncharacterized protein</fullName>
    </submittedName>
</protein>
<feature type="compositionally biased region" description="Low complexity" evidence="1">
    <location>
        <begin position="12"/>
        <end position="24"/>
    </location>
</feature>
<feature type="compositionally biased region" description="Low complexity" evidence="1">
    <location>
        <begin position="47"/>
        <end position="59"/>
    </location>
</feature>
<evidence type="ECO:0000313" key="2">
    <source>
        <dbReference type="EMBL" id="KAF4045797.1"/>
    </source>
</evidence>
<dbReference type="Proteomes" id="UP000704712">
    <property type="component" value="Unassembled WGS sequence"/>
</dbReference>
<gene>
    <name evidence="2" type="ORF">GN244_ATG01770</name>
    <name evidence="3" type="ORF">GN958_ATG14246</name>
</gene>
<evidence type="ECO:0000256" key="1">
    <source>
        <dbReference type="SAM" id="MobiDB-lite"/>
    </source>
</evidence>
<accession>A0A833T1M0</accession>
<sequence>MFGSDDKAEDAGPSGPLPLSLSPPHKCSGVTTPYQSFFDEAKPPPAVSAGAVSALAPSSIPQLRLPKVRPEDDGVLPSESAGGIPFESQGDASPLHFPADDTADQEDVLPPIADTSPLRGSKSAAGMPLAPSADIPAGSASPVKFRSSRRPDRGASTSHPPPEERLLLYHL</sequence>
<proteinExistence type="predicted"/>